<dbReference type="AlphaFoldDB" id="A0A6N9NJH4"/>
<organism evidence="1 2">
    <name type="scientific">Acidiluteibacter ferrifornacis</name>
    <dbReference type="NCBI Taxonomy" id="2692424"/>
    <lineage>
        <taxon>Bacteria</taxon>
        <taxon>Pseudomonadati</taxon>
        <taxon>Bacteroidota</taxon>
        <taxon>Flavobacteriia</taxon>
        <taxon>Flavobacteriales</taxon>
        <taxon>Cryomorphaceae</taxon>
        <taxon>Acidiluteibacter</taxon>
    </lineage>
</organism>
<evidence type="ECO:0000313" key="2">
    <source>
        <dbReference type="Proteomes" id="UP000470771"/>
    </source>
</evidence>
<dbReference type="Proteomes" id="UP000470771">
    <property type="component" value="Unassembled WGS sequence"/>
</dbReference>
<protein>
    <recommendedName>
        <fullName evidence="3">TonB C-terminal domain-containing protein</fullName>
    </recommendedName>
</protein>
<dbReference type="EMBL" id="WWNE01000005">
    <property type="protein sequence ID" value="NBG65337.1"/>
    <property type="molecule type" value="Genomic_DNA"/>
</dbReference>
<sequence>MKTILRFLFSILLLLSLNITYAQKKPYYTEQEQVVEAARNALNNAVESGDFKEWAIKNNMKGSFTFNLTIGGTKGEVYTINALERTGEVKQQNTLKDYVKSMRFPFKMPKNRSYQFEYEFNF</sequence>
<evidence type="ECO:0000313" key="1">
    <source>
        <dbReference type="EMBL" id="NBG65337.1"/>
    </source>
</evidence>
<comment type="caution">
    <text evidence="1">The sequence shown here is derived from an EMBL/GenBank/DDBJ whole genome shotgun (WGS) entry which is preliminary data.</text>
</comment>
<reference evidence="1 2" key="1">
    <citation type="submission" date="2019-12" db="EMBL/GenBank/DDBJ databases">
        <authorList>
            <person name="Zhao J."/>
        </authorList>
    </citation>
    <scope>NUCLEOTIDE SEQUENCE [LARGE SCALE GENOMIC DNA]</scope>
    <source>
        <strain evidence="1 2">S-15</strain>
    </source>
</reference>
<name>A0A6N9NJH4_9FLAO</name>
<evidence type="ECO:0008006" key="3">
    <source>
        <dbReference type="Google" id="ProtNLM"/>
    </source>
</evidence>
<dbReference type="RefSeq" id="WP_160632300.1">
    <property type="nucleotide sequence ID" value="NZ_WWNE01000005.1"/>
</dbReference>
<accession>A0A6N9NJH4</accession>
<keyword evidence="2" id="KW-1185">Reference proteome</keyword>
<gene>
    <name evidence="1" type="ORF">GQN54_04375</name>
</gene>
<proteinExistence type="predicted"/>